<reference evidence="1 2" key="1">
    <citation type="submission" date="2023-02" db="EMBL/GenBank/DDBJ databases">
        <title>Oceanobacillus kimchii IFOP_LL358 isolated form Alexandrium catenella lab strain.</title>
        <authorList>
            <person name="Gajardo G."/>
            <person name="Ueki S."/>
            <person name="Maruyama F."/>
        </authorList>
    </citation>
    <scope>NUCLEOTIDE SEQUENCE [LARGE SCALE GENOMIC DNA]</scope>
    <source>
        <strain evidence="1 2">IFOP_LL358</strain>
    </source>
</reference>
<comment type="caution">
    <text evidence="1">The sequence shown here is derived from an EMBL/GenBank/DDBJ whole genome shotgun (WGS) entry which is preliminary data.</text>
</comment>
<evidence type="ECO:0000313" key="1">
    <source>
        <dbReference type="EMBL" id="GLO64761.1"/>
    </source>
</evidence>
<dbReference type="RefSeq" id="WP_317957680.1">
    <property type="nucleotide sequence ID" value="NZ_BSKO01000001.1"/>
</dbReference>
<accession>A0ABQ5TDI2</accession>
<name>A0ABQ5TDI2_9BACI</name>
<protein>
    <recommendedName>
        <fullName evidence="3">Phage protein</fullName>
    </recommendedName>
</protein>
<sequence>MKKQIKLNQTDITETLLAKIANLELEVATEYAAKKAVMEYATKLENELEELKSEEGEDAKCDSK</sequence>
<gene>
    <name evidence="1" type="ORF">MACH08_05450</name>
</gene>
<dbReference type="EMBL" id="BSKO01000001">
    <property type="protein sequence ID" value="GLO64761.1"/>
    <property type="molecule type" value="Genomic_DNA"/>
</dbReference>
<keyword evidence="2" id="KW-1185">Reference proteome</keyword>
<organism evidence="1 2">
    <name type="scientific">Oceanobacillus kimchii</name>
    <dbReference type="NCBI Taxonomy" id="746691"/>
    <lineage>
        <taxon>Bacteria</taxon>
        <taxon>Bacillati</taxon>
        <taxon>Bacillota</taxon>
        <taxon>Bacilli</taxon>
        <taxon>Bacillales</taxon>
        <taxon>Bacillaceae</taxon>
        <taxon>Oceanobacillus</taxon>
    </lineage>
</organism>
<evidence type="ECO:0008006" key="3">
    <source>
        <dbReference type="Google" id="ProtNLM"/>
    </source>
</evidence>
<dbReference type="Proteomes" id="UP001275436">
    <property type="component" value="Unassembled WGS sequence"/>
</dbReference>
<evidence type="ECO:0000313" key="2">
    <source>
        <dbReference type="Proteomes" id="UP001275436"/>
    </source>
</evidence>
<proteinExistence type="predicted"/>